<dbReference type="PRINTS" id="PR00124">
    <property type="entry name" value="ATPASEC"/>
</dbReference>
<dbReference type="GO" id="GO:0016787">
    <property type="term" value="F:hydrolase activity"/>
    <property type="evidence" value="ECO:0007669"/>
    <property type="project" value="UniProtKB-KW"/>
</dbReference>
<evidence type="ECO:0000256" key="12">
    <source>
        <dbReference type="ARBA" id="ARBA00023310"/>
    </source>
</evidence>
<keyword evidence="10" id="KW-0446">Lipid-binding</keyword>
<evidence type="ECO:0000256" key="2">
    <source>
        <dbReference type="ARBA" id="ARBA00006704"/>
    </source>
</evidence>
<dbReference type="CDD" id="cd18185">
    <property type="entry name" value="ATP-synt_Fo_c_ATPE"/>
    <property type="match status" value="1"/>
</dbReference>
<dbReference type="RefSeq" id="WP_211118485.1">
    <property type="nucleotide sequence ID" value="NZ_CP019943.1"/>
</dbReference>
<keyword evidence="7" id="KW-0375">Hydrogen ion transport</keyword>
<dbReference type="InterPro" id="IPR020537">
    <property type="entry name" value="ATP_synth_F0_csu_DDCD_BS"/>
</dbReference>
<evidence type="ECO:0000256" key="10">
    <source>
        <dbReference type="ARBA" id="ARBA00023121"/>
    </source>
</evidence>
<evidence type="ECO:0000256" key="11">
    <source>
        <dbReference type="ARBA" id="ARBA00023136"/>
    </source>
</evidence>
<dbReference type="GO" id="GO:0015078">
    <property type="term" value="F:proton transmembrane transporter activity"/>
    <property type="evidence" value="ECO:0007669"/>
    <property type="project" value="InterPro"/>
</dbReference>
<dbReference type="Gene3D" id="1.20.20.10">
    <property type="entry name" value="F1F0 ATP synthase subunit C"/>
    <property type="match status" value="1"/>
</dbReference>
<dbReference type="GO" id="GO:0015986">
    <property type="term" value="P:proton motive force-driven ATP synthesis"/>
    <property type="evidence" value="ECO:0007669"/>
    <property type="project" value="InterPro"/>
</dbReference>
<keyword evidence="19" id="KW-0378">Hydrolase</keyword>
<keyword evidence="3" id="KW-0813">Transport</keyword>
<dbReference type="GO" id="GO:0005886">
    <property type="term" value="C:plasma membrane"/>
    <property type="evidence" value="ECO:0007669"/>
    <property type="project" value="UniProtKB-SubCell"/>
</dbReference>
<keyword evidence="12" id="KW-0066">ATP synthesis</keyword>
<dbReference type="NCBIfam" id="NF005363">
    <property type="entry name" value="PRK06876.1"/>
    <property type="match status" value="1"/>
</dbReference>
<evidence type="ECO:0000256" key="17">
    <source>
        <dbReference type="SAM" id="Phobius"/>
    </source>
</evidence>
<accession>A0A1U9RR95</accession>
<evidence type="ECO:0000256" key="9">
    <source>
        <dbReference type="ARBA" id="ARBA00023065"/>
    </source>
</evidence>
<keyword evidence="9" id="KW-0406">Ion transport</keyword>
<dbReference type="InterPro" id="IPR035921">
    <property type="entry name" value="F/V-ATP_Csub_sf"/>
</dbReference>
<evidence type="ECO:0000256" key="14">
    <source>
        <dbReference type="ARBA" id="ARBA00030961"/>
    </source>
</evidence>
<dbReference type="InterPro" id="IPR002379">
    <property type="entry name" value="ATPase_proteolipid_c-like_dom"/>
</dbReference>
<organism evidence="19 20">
    <name type="scientific">Carsonella ruddii</name>
    <dbReference type="NCBI Taxonomy" id="114186"/>
    <lineage>
        <taxon>Bacteria</taxon>
        <taxon>Pseudomonadati</taxon>
        <taxon>Pseudomonadota</taxon>
        <taxon>Gammaproteobacteria</taxon>
        <taxon>Oceanospirillales</taxon>
        <taxon>Halomonadaceae</taxon>
        <taxon>Zymobacter group</taxon>
        <taxon>Candidatus Carsonella</taxon>
    </lineage>
</organism>
<keyword evidence="6 17" id="KW-0812">Transmembrane</keyword>
<gene>
    <name evidence="19" type="ORF">BW244_0004</name>
</gene>
<dbReference type="Pfam" id="PF00137">
    <property type="entry name" value="ATP-synt_C"/>
    <property type="match status" value="1"/>
</dbReference>
<evidence type="ECO:0000313" key="20">
    <source>
        <dbReference type="Proteomes" id="UP000189666"/>
    </source>
</evidence>
<sequence>MDNFLILSSAIMMGLSSVGTGIGFGILGGKLLESISRQPELDNLLLTRTFLITGLLDAVPMISVGIGLYIIFILSNK</sequence>
<proteinExistence type="inferred from homology"/>
<dbReference type="GO" id="GO:0008289">
    <property type="term" value="F:lipid binding"/>
    <property type="evidence" value="ECO:0007669"/>
    <property type="project" value="UniProtKB-KW"/>
</dbReference>
<dbReference type="EMBL" id="CP019943">
    <property type="protein sequence ID" value="AQU89422.1"/>
    <property type="molecule type" value="Genomic_DNA"/>
</dbReference>
<protein>
    <recommendedName>
        <fullName evidence="15">ATP synthase F(0) sector subunit c</fullName>
    </recommendedName>
    <alternativeName>
        <fullName evidence="16">F-type ATPase subunit c</fullName>
    </alternativeName>
    <alternativeName>
        <fullName evidence="14">Lipid-binding protein</fullName>
    </alternativeName>
</protein>
<comment type="function">
    <text evidence="13">F(1)F(0) ATP synthase produces ATP from ADP in the presence of a proton or sodium gradient. F-type ATPases consist of two structural domains, F(1) containing the extramembraneous catalytic core and F(0) containing the membrane proton channel, linked together by a central stalk and a peripheral stalk. During catalysis, ATP synthesis in the catalytic domain of F(1) is coupled via a rotary mechanism of the central stalk subunits to proton translocation.</text>
</comment>
<comment type="similarity">
    <text evidence="2">Belongs to the ATPase C chain family.</text>
</comment>
<dbReference type="NCBIfam" id="TIGR01260">
    <property type="entry name" value="ATP_synt_c"/>
    <property type="match status" value="1"/>
</dbReference>
<evidence type="ECO:0000256" key="16">
    <source>
        <dbReference type="ARBA" id="ARBA00032887"/>
    </source>
</evidence>
<keyword evidence="11 17" id="KW-0472">Membrane</keyword>
<dbReference type="Proteomes" id="UP000189666">
    <property type="component" value="Chromosome"/>
</dbReference>
<dbReference type="FunFam" id="1.20.20.10:FF:000002">
    <property type="entry name" value="ATP synthase subunit c"/>
    <property type="match status" value="1"/>
</dbReference>
<evidence type="ECO:0000256" key="6">
    <source>
        <dbReference type="ARBA" id="ARBA00022692"/>
    </source>
</evidence>
<evidence type="ECO:0000256" key="3">
    <source>
        <dbReference type="ARBA" id="ARBA00022448"/>
    </source>
</evidence>
<evidence type="ECO:0000256" key="7">
    <source>
        <dbReference type="ARBA" id="ARBA00022781"/>
    </source>
</evidence>
<feature type="transmembrane region" description="Helical" evidence="17">
    <location>
        <begin position="6"/>
        <end position="29"/>
    </location>
</feature>
<dbReference type="InterPro" id="IPR000454">
    <property type="entry name" value="ATP_synth_F0_csu"/>
</dbReference>
<evidence type="ECO:0000313" key="19">
    <source>
        <dbReference type="EMBL" id="AQU89422.1"/>
    </source>
</evidence>
<evidence type="ECO:0000256" key="5">
    <source>
        <dbReference type="ARBA" id="ARBA00022547"/>
    </source>
</evidence>
<feature type="transmembrane region" description="Helical" evidence="17">
    <location>
        <begin position="50"/>
        <end position="74"/>
    </location>
</feature>
<dbReference type="InterPro" id="IPR005953">
    <property type="entry name" value="ATP_synth_csu_bac/chlpt"/>
</dbReference>
<dbReference type="PROSITE" id="PS00605">
    <property type="entry name" value="ATPASE_C"/>
    <property type="match status" value="1"/>
</dbReference>
<dbReference type="GO" id="GO:0033177">
    <property type="term" value="C:proton-transporting two-sector ATPase complex, proton-transporting domain"/>
    <property type="evidence" value="ECO:0007669"/>
    <property type="project" value="InterPro"/>
</dbReference>
<keyword evidence="5" id="KW-0138">CF(0)</keyword>
<reference evidence="19 20" key="1">
    <citation type="submission" date="2017-02" db="EMBL/GenBank/DDBJ databases">
        <title>Complete Genome of Candidatus Carsonella ruddii strain BC, a Nutritional Endosymbiont of Bactericera cockerelli.</title>
        <authorList>
            <person name="Riley A.B."/>
            <person name="Kim D.H."/>
            <person name="Hansen A.K."/>
        </authorList>
    </citation>
    <scope>NUCLEOTIDE SEQUENCE [LARGE SCALE GENOMIC DNA]</scope>
    <source>
        <strain evidence="19 20">BC</strain>
    </source>
</reference>
<comment type="subcellular location">
    <subcellularLocation>
        <location evidence="1">Cell membrane</location>
        <topology evidence="1">Multi-pass membrane protein</topology>
    </subcellularLocation>
</comment>
<evidence type="ECO:0000256" key="15">
    <source>
        <dbReference type="ARBA" id="ARBA00032200"/>
    </source>
</evidence>
<evidence type="ECO:0000256" key="13">
    <source>
        <dbReference type="ARBA" id="ARBA00025198"/>
    </source>
</evidence>
<feature type="domain" description="V-ATPase proteolipid subunit C-like" evidence="18">
    <location>
        <begin position="8"/>
        <end position="70"/>
    </location>
</feature>
<name>A0A1U9RR95_CARRU</name>
<dbReference type="GO" id="GO:0045259">
    <property type="term" value="C:proton-transporting ATP synthase complex"/>
    <property type="evidence" value="ECO:0007669"/>
    <property type="project" value="UniProtKB-KW"/>
</dbReference>
<evidence type="ECO:0000256" key="4">
    <source>
        <dbReference type="ARBA" id="ARBA00022475"/>
    </source>
</evidence>
<dbReference type="InterPro" id="IPR038662">
    <property type="entry name" value="ATP_synth_F0_csu_sf"/>
</dbReference>
<keyword evidence="4" id="KW-1003">Cell membrane</keyword>
<keyword evidence="8 17" id="KW-1133">Transmembrane helix</keyword>
<evidence type="ECO:0000259" key="18">
    <source>
        <dbReference type="Pfam" id="PF00137"/>
    </source>
</evidence>
<dbReference type="AlphaFoldDB" id="A0A1U9RR95"/>
<dbReference type="SUPFAM" id="SSF81333">
    <property type="entry name" value="F1F0 ATP synthase subunit C"/>
    <property type="match status" value="1"/>
</dbReference>
<evidence type="ECO:0000256" key="8">
    <source>
        <dbReference type="ARBA" id="ARBA00022989"/>
    </source>
</evidence>
<evidence type="ECO:0000256" key="1">
    <source>
        <dbReference type="ARBA" id="ARBA00004651"/>
    </source>
</evidence>